<comment type="caution">
    <text evidence="1">The sequence shown here is derived from an EMBL/GenBank/DDBJ whole genome shotgun (WGS) entry which is preliminary data.</text>
</comment>
<reference evidence="1 2" key="1">
    <citation type="journal article" date="2019" name="Commun. Biol.">
        <title>The bagworm genome reveals a unique fibroin gene that provides high tensile strength.</title>
        <authorList>
            <person name="Kono N."/>
            <person name="Nakamura H."/>
            <person name="Ohtoshi R."/>
            <person name="Tomita M."/>
            <person name="Numata K."/>
            <person name="Arakawa K."/>
        </authorList>
    </citation>
    <scope>NUCLEOTIDE SEQUENCE [LARGE SCALE GENOMIC DNA]</scope>
</reference>
<keyword evidence="2" id="KW-1185">Reference proteome</keyword>
<accession>A0A4C1XFW4</accession>
<protein>
    <submittedName>
        <fullName evidence="1">Uncharacterized protein</fullName>
    </submittedName>
</protein>
<gene>
    <name evidence="1" type="ORF">EVAR_89773_1</name>
</gene>
<name>A0A4C1XFW4_EUMVA</name>
<organism evidence="1 2">
    <name type="scientific">Eumeta variegata</name>
    <name type="common">Bagworm moth</name>
    <name type="synonym">Eumeta japonica</name>
    <dbReference type="NCBI Taxonomy" id="151549"/>
    <lineage>
        <taxon>Eukaryota</taxon>
        <taxon>Metazoa</taxon>
        <taxon>Ecdysozoa</taxon>
        <taxon>Arthropoda</taxon>
        <taxon>Hexapoda</taxon>
        <taxon>Insecta</taxon>
        <taxon>Pterygota</taxon>
        <taxon>Neoptera</taxon>
        <taxon>Endopterygota</taxon>
        <taxon>Lepidoptera</taxon>
        <taxon>Glossata</taxon>
        <taxon>Ditrysia</taxon>
        <taxon>Tineoidea</taxon>
        <taxon>Psychidae</taxon>
        <taxon>Oiketicinae</taxon>
        <taxon>Eumeta</taxon>
    </lineage>
</organism>
<sequence>MPTDVSSVKEIAIYIHNTSTHHTPMYAYCGAESRAVYRRIFDEDQKFKINVSVGVIERPSARRAEASTYASTVLRLPVRHFHVDVLRCKRRVGTPLQHRRVTKTVVGTNSYGLNRELAVPQYFTQETEVGRDRGVETRAKTSPETLKRTKAVDACEESGRALSSEIA</sequence>
<dbReference type="Proteomes" id="UP000299102">
    <property type="component" value="Unassembled WGS sequence"/>
</dbReference>
<dbReference type="AlphaFoldDB" id="A0A4C1XFW4"/>
<proteinExistence type="predicted"/>
<evidence type="ECO:0000313" key="1">
    <source>
        <dbReference type="EMBL" id="GBP61107.1"/>
    </source>
</evidence>
<dbReference type="EMBL" id="BGZK01000804">
    <property type="protein sequence ID" value="GBP61107.1"/>
    <property type="molecule type" value="Genomic_DNA"/>
</dbReference>
<evidence type="ECO:0000313" key="2">
    <source>
        <dbReference type="Proteomes" id="UP000299102"/>
    </source>
</evidence>